<dbReference type="InterPro" id="IPR050693">
    <property type="entry name" value="Hsp70_NEF-Inhibitors"/>
</dbReference>
<proteinExistence type="inferred from homology"/>
<gene>
    <name evidence="7" type="ORF">VTK73DRAFT_8440</name>
</gene>
<dbReference type="SUPFAM" id="SSF48371">
    <property type="entry name" value="ARM repeat"/>
    <property type="match status" value="1"/>
</dbReference>
<dbReference type="PANTHER" id="PTHR19316:SF18">
    <property type="entry name" value="HSP70-BINDING PROTEIN 1"/>
    <property type="match status" value="1"/>
</dbReference>
<dbReference type="Proteomes" id="UP001586593">
    <property type="component" value="Unassembled WGS sequence"/>
</dbReference>
<comment type="caution">
    <text evidence="7">The sequence shown here is derived from an EMBL/GenBank/DDBJ whole genome shotgun (WGS) entry which is preliminary data.</text>
</comment>
<evidence type="ECO:0000256" key="3">
    <source>
        <dbReference type="ARBA" id="ARBA00024912"/>
    </source>
</evidence>
<reference evidence="7 8" key="1">
    <citation type="journal article" date="2024" name="Commun. Biol.">
        <title>Comparative genomic analysis of thermophilic fungi reveals convergent evolutionary adaptations and gene losses.</title>
        <authorList>
            <person name="Steindorff A.S."/>
            <person name="Aguilar-Pontes M.V."/>
            <person name="Robinson A.J."/>
            <person name="Andreopoulos B."/>
            <person name="LaButti K."/>
            <person name="Kuo A."/>
            <person name="Mondo S."/>
            <person name="Riley R."/>
            <person name="Otillar R."/>
            <person name="Haridas S."/>
            <person name="Lipzen A."/>
            <person name="Grimwood J."/>
            <person name="Schmutz J."/>
            <person name="Clum A."/>
            <person name="Reid I.D."/>
            <person name="Moisan M.C."/>
            <person name="Butler G."/>
            <person name="Nguyen T.T.M."/>
            <person name="Dewar K."/>
            <person name="Conant G."/>
            <person name="Drula E."/>
            <person name="Henrissat B."/>
            <person name="Hansel C."/>
            <person name="Singer S."/>
            <person name="Hutchinson M.I."/>
            <person name="de Vries R.P."/>
            <person name="Natvig D.O."/>
            <person name="Powell A.J."/>
            <person name="Tsang A."/>
            <person name="Grigoriev I.V."/>
        </authorList>
    </citation>
    <scope>NUCLEOTIDE SEQUENCE [LARGE SCALE GENOMIC DNA]</scope>
    <source>
        <strain evidence="7 8">ATCC 24622</strain>
    </source>
</reference>
<dbReference type="InterPro" id="IPR011989">
    <property type="entry name" value="ARM-like"/>
</dbReference>
<dbReference type="InterPro" id="IPR016024">
    <property type="entry name" value="ARM-type_fold"/>
</dbReference>
<evidence type="ECO:0000256" key="4">
    <source>
        <dbReference type="PROSITE-ProRule" id="PRU00259"/>
    </source>
</evidence>
<dbReference type="PANTHER" id="PTHR19316">
    <property type="entry name" value="PROTEIN FOLDING REGULATOR"/>
    <property type="match status" value="1"/>
</dbReference>
<sequence length="228" mass="24813">MDRGLNELLKWSIENSNANGNNSTSENGENGATDKSTIDRRGLSPEVLASLFGGPSDAELMQAAMEVITTTDPGTTLEDKLVAFDNFEQLIESLDNANNLAKLSLWSPLLLMLEHEERELRRMAAWCVGTAVQNNQPSQERLLALGGIPRLVRLATHPDEHETVRRKALYALSSAVRNYQPAMDAATEELAKTGHVGGEKVDAFNMDAVDDVIGRLKNSVDAAAKPQS</sequence>
<dbReference type="InterPro" id="IPR000225">
    <property type="entry name" value="Armadillo"/>
</dbReference>
<name>A0ABR3XPI4_9PEZI</name>
<keyword evidence="8" id="KW-1185">Reference proteome</keyword>
<organism evidence="7 8">
    <name type="scientific">Phialemonium thermophilum</name>
    <dbReference type="NCBI Taxonomy" id="223376"/>
    <lineage>
        <taxon>Eukaryota</taxon>
        <taxon>Fungi</taxon>
        <taxon>Dikarya</taxon>
        <taxon>Ascomycota</taxon>
        <taxon>Pezizomycotina</taxon>
        <taxon>Sordariomycetes</taxon>
        <taxon>Sordariomycetidae</taxon>
        <taxon>Cephalothecales</taxon>
        <taxon>Cephalothecaceae</taxon>
        <taxon>Phialemonium</taxon>
    </lineage>
</organism>
<feature type="compositionally biased region" description="Low complexity" evidence="5">
    <location>
        <begin position="15"/>
        <end position="31"/>
    </location>
</feature>
<comment type="function">
    <text evidence="3">Functions as a nucleotide exchange factor (NEF) for Hsp70 chaperones which accelerates the release of ADP. Required for fully efficient Hsp70-mediated folding of proteins.</text>
</comment>
<keyword evidence="2" id="KW-0677">Repeat</keyword>
<feature type="repeat" description="ARM" evidence="4">
    <location>
        <begin position="146"/>
        <end position="174"/>
    </location>
</feature>
<dbReference type="InterPro" id="IPR013918">
    <property type="entry name" value="Nucleotide_exch_fac_Fes1"/>
</dbReference>
<evidence type="ECO:0000313" key="8">
    <source>
        <dbReference type="Proteomes" id="UP001586593"/>
    </source>
</evidence>
<dbReference type="Pfam" id="PF13513">
    <property type="entry name" value="HEAT_EZ"/>
    <property type="match status" value="1"/>
</dbReference>
<evidence type="ECO:0000313" key="7">
    <source>
        <dbReference type="EMBL" id="KAL1877616.1"/>
    </source>
</evidence>
<accession>A0ABR3XPI4</accession>
<dbReference type="Pfam" id="PF08609">
    <property type="entry name" value="Fes1"/>
    <property type="match status" value="1"/>
</dbReference>
<feature type="region of interest" description="Disordered" evidence="5">
    <location>
        <begin position="15"/>
        <end position="39"/>
    </location>
</feature>
<evidence type="ECO:0000256" key="1">
    <source>
        <dbReference type="ARBA" id="ARBA00011045"/>
    </source>
</evidence>
<evidence type="ECO:0000256" key="2">
    <source>
        <dbReference type="ARBA" id="ARBA00022737"/>
    </source>
</evidence>
<evidence type="ECO:0000256" key="5">
    <source>
        <dbReference type="SAM" id="MobiDB-lite"/>
    </source>
</evidence>
<dbReference type="Gene3D" id="1.25.10.10">
    <property type="entry name" value="Leucine-rich Repeat Variant"/>
    <property type="match status" value="1"/>
</dbReference>
<dbReference type="PROSITE" id="PS50176">
    <property type="entry name" value="ARM_REPEAT"/>
    <property type="match status" value="1"/>
</dbReference>
<comment type="similarity">
    <text evidence="1">Belongs to the FES1 family.</text>
</comment>
<dbReference type="EMBL" id="JAZHXJ010000061">
    <property type="protein sequence ID" value="KAL1877616.1"/>
    <property type="molecule type" value="Genomic_DNA"/>
</dbReference>
<feature type="domain" description="Nucleotide exchange factor Fes1" evidence="6">
    <location>
        <begin position="5"/>
        <end position="100"/>
    </location>
</feature>
<evidence type="ECO:0000259" key="6">
    <source>
        <dbReference type="Pfam" id="PF08609"/>
    </source>
</evidence>
<protein>
    <recommendedName>
        <fullName evidence="6">Nucleotide exchange factor Fes1 domain-containing protein</fullName>
    </recommendedName>
</protein>